<feature type="compositionally biased region" description="Basic and acidic residues" evidence="2">
    <location>
        <begin position="210"/>
        <end position="222"/>
    </location>
</feature>
<feature type="compositionally biased region" description="Gly residues" evidence="2">
    <location>
        <begin position="1325"/>
        <end position="1343"/>
    </location>
</feature>
<keyword evidence="1" id="KW-0175">Coiled coil</keyword>
<feature type="compositionally biased region" description="Basic and acidic residues" evidence="2">
    <location>
        <begin position="764"/>
        <end position="852"/>
    </location>
</feature>
<accession>A0ABQ6MNP7</accession>
<organism evidence="3 4">
    <name type="scientific">Tetraparma gracilis</name>
    <dbReference type="NCBI Taxonomy" id="2962635"/>
    <lineage>
        <taxon>Eukaryota</taxon>
        <taxon>Sar</taxon>
        <taxon>Stramenopiles</taxon>
        <taxon>Ochrophyta</taxon>
        <taxon>Bolidophyceae</taxon>
        <taxon>Parmales</taxon>
        <taxon>Triparmaceae</taxon>
        <taxon>Tetraparma</taxon>
    </lineage>
</organism>
<gene>
    <name evidence="3" type="ORF">TeGR_g6640</name>
</gene>
<feature type="compositionally biased region" description="Low complexity" evidence="2">
    <location>
        <begin position="115"/>
        <end position="126"/>
    </location>
</feature>
<evidence type="ECO:0000256" key="1">
    <source>
        <dbReference type="SAM" id="Coils"/>
    </source>
</evidence>
<feature type="region of interest" description="Disordered" evidence="2">
    <location>
        <begin position="1323"/>
        <end position="1343"/>
    </location>
</feature>
<feature type="compositionally biased region" description="Polar residues" evidence="2">
    <location>
        <begin position="127"/>
        <end position="166"/>
    </location>
</feature>
<evidence type="ECO:0000256" key="2">
    <source>
        <dbReference type="SAM" id="MobiDB-lite"/>
    </source>
</evidence>
<comment type="caution">
    <text evidence="3">The sequence shown here is derived from an EMBL/GenBank/DDBJ whole genome shotgun (WGS) entry which is preliminary data.</text>
</comment>
<proteinExistence type="predicted"/>
<evidence type="ECO:0000313" key="3">
    <source>
        <dbReference type="EMBL" id="GMI29186.1"/>
    </source>
</evidence>
<name>A0ABQ6MNP7_9STRA</name>
<reference evidence="3 4" key="1">
    <citation type="journal article" date="2023" name="Commun. Biol.">
        <title>Genome analysis of Parmales, the sister group of diatoms, reveals the evolutionary specialization of diatoms from phago-mixotrophs to photoautotrophs.</title>
        <authorList>
            <person name="Ban H."/>
            <person name="Sato S."/>
            <person name="Yoshikawa S."/>
            <person name="Yamada K."/>
            <person name="Nakamura Y."/>
            <person name="Ichinomiya M."/>
            <person name="Sato N."/>
            <person name="Blanc-Mathieu R."/>
            <person name="Endo H."/>
            <person name="Kuwata A."/>
            <person name="Ogata H."/>
        </authorList>
    </citation>
    <scope>NUCLEOTIDE SEQUENCE [LARGE SCALE GENOMIC DNA]</scope>
</reference>
<sequence length="1373" mass="151929">MSSRSSRSSRVAGVVNRVLNRRSTDISVSVTNTSASAAASASGTSFSQPLSSAPPSSTHASSVPVSSTDYSGDDDGLPEDNVEEIFDTSPSPSPGPDERENVPPPSTAPPPPSTSPKSAGSKSRSSFSTIPSRAQSRSSQPHSGIPASISSPVQPSQTTPESMSRLTRSQFVAKLRNCEQANHVLASDLESAHKQLVATRSKSSQSMVHLSRERDKFRKTRDQALSTQKQAEAKQAGAEQALADAERLVHTLRCKVDQQAAEAAALTHKLHGSEKNHREIIAQADFAARECKWEDDRCEYANAISDTTERCTTMHEEMVRMKKEMEAVKKSAAEHDRMAQEARDESHRRMSKQLEAESVAARCKSELERCEMRLAAKEREMAKVVEVYKDVVSKEQKRAEEVELDLQASVRDFALIRDNLTRELGTLGSDRQAAVAALTALQDRLGGEEERCRVYQKQLTDARKEMGATNRAMADVAAVNAATKQTGDALGRDRDPDRLAPAHKVHVRELDAASVEELRALENKKREQLMKEQELETLKSLPSAETVLEENRRLQTTIMQLQADLDRAKAEAAGAATTSGVSSSIYSDNASESSGCSSPSDNDKATAGAGGGGSGKKKRRMLREQAEEREQEREQKKEPENEQQQQQRHLPPRPPSPNPKLEKKIAKLERELDNSRKQLIMVEKERDEALMNIAEYEDKLHINVQEIHRFRTMTSSGEAEIDVLKSHRERSESEMVDVRKQLELHKAELEAAHHKHKREVSFHIDETERHKKDAHARKEEAETYREEAHKHREDARRNQEEVEKHKREVEEHKRENEEHKREREKEREEYKRHKEEIMSHKEELQRELEEAHATTVTHRSRVMSTDIGLDLQSLQEKLKKVKGEKADMEKKIDEATEAKIRAEIEKTDLEKKVNDFKRKVSHVEEKLRHAEEKLQKKEEELEQRRGGDADSKGDSSKGESRGESKSEIKKLKATVKSLEKALTKMEDEHKEEVDRLKAKARKEVEGLMERTEKLAAAAGSGGGEGGGGDGNGESVVLLKQDLMIVKQEKIACEKRLADVSGKYSALLATGAAQQQAPQQQAPQQVSAGEPFVAETIAGLQAQQIKMEHRAARIDEECRASQRRESLAQQRETVAKQHLAETLRMLATVEAKYNEIVRSVKETPVNITVAVAELKLMQAKLEGVEKERERLSRGMGEAESRHEREVAALGQRISEQALKIHKLGVEAGAGGGGGVGGEAAFARESHRLSRLSSFGGLGSGNVFADLGARNAENVDANVSGHHKADASLNRVITLSDLRKSMNEGPKPGQANVVTPVRMVRTFGNSSAGGSGGLRGAGGGAGGGAEAVISAERSKQLIEDNANMLDQLTRQLLDR</sequence>
<feature type="compositionally biased region" description="Low complexity" evidence="2">
    <location>
        <begin position="228"/>
        <end position="238"/>
    </location>
</feature>
<feature type="compositionally biased region" description="Low complexity" evidence="2">
    <location>
        <begin position="1"/>
        <end position="10"/>
    </location>
</feature>
<dbReference type="Proteomes" id="UP001165060">
    <property type="component" value="Unassembled WGS sequence"/>
</dbReference>
<feature type="compositionally biased region" description="Polar residues" evidence="2">
    <location>
        <begin position="585"/>
        <end position="600"/>
    </location>
</feature>
<feature type="region of interest" description="Disordered" evidence="2">
    <location>
        <begin position="196"/>
        <end position="238"/>
    </location>
</feature>
<feature type="compositionally biased region" description="Polar residues" evidence="2">
    <location>
        <begin position="198"/>
        <end position="208"/>
    </location>
</feature>
<feature type="compositionally biased region" description="Low complexity" evidence="2">
    <location>
        <begin position="575"/>
        <end position="584"/>
    </location>
</feature>
<feature type="region of interest" description="Disordered" evidence="2">
    <location>
        <begin position="905"/>
        <end position="970"/>
    </location>
</feature>
<dbReference type="EMBL" id="BRYB01000390">
    <property type="protein sequence ID" value="GMI29186.1"/>
    <property type="molecule type" value="Genomic_DNA"/>
</dbReference>
<feature type="compositionally biased region" description="Basic and acidic residues" evidence="2">
    <location>
        <begin position="622"/>
        <end position="640"/>
    </location>
</feature>
<feature type="coiled-coil region" evidence="1">
    <location>
        <begin position="325"/>
        <end position="387"/>
    </location>
</feature>
<feature type="region of interest" description="Disordered" evidence="2">
    <location>
        <begin position="764"/>
        <end position="860"/>
    </location>
</feature>
<feature type="compositionally biased region" description="Pro residues" evidence="2">
    <location>
        <begin position="102"/>
        <end position="114"/>
    </location>
</feature>
<feature type="compositionally biased region" description="Low complexity" evidence="2">
    <location>
        <begin position="27"/>
        <end position="68"/>
    </location>
</feature>
<feature type="region of interest" description="Disordered" evidence="2">
    <location>
        <begin position="1"/>
        <end position="166"/>
    </location>
</feature>
<evidence type="ECO:0000313" key="4">
    <source>
        <dbReference type="Proteomes" id="UP001165060"/>
    </source>
</evidence>
<keyword evidence="4" id="KW-1185">Reference proteome</keyword>
<feature type="compositionally biased region" description="Gly residues" evidence="2">
    <location>
        <begin position="1019"/>
        <end position="1031"/>
    </location>
</feature>
<protein>
    <submittedName>
        <fullName evidence="3">Uncharacterized protein</fullName>
    </submittedName>
</protein>
<feature type="compositionally biased region" description="Acidic residues" evidence="2">
    <location>
        <begin position="71"/>
        <end position="86"/>
    </location>
</feature>
<feature type="region of interest" description="Disordered" evidence="2">
    <location>
        <begin position="575"/>
        <end position="661"/>
    </location>
</feature>
<feature type="coiled-coil region" evidence="1">
    <location>
        <begin position="1166"/>
        <end position="1200"/>
    </location>
</feature>
<feature type="region of interest" description="Disordered" evidence="2">
    <location>
        <begin position="1011"/>
        <end position="1032"/>
    </location>
</feature>